<dbReference type="SMART" id="SM00382">
    <property type="entry name" value="AAA"/>
    <property type="match status" value="1"/>
</dbReference>
<keyword evidence="2" id="KW-0813">Transport</keyword>
<dbReference type="InterPro" id="IPR003439">
    <property type="entry name" value="ABC_transporter-like_ATP-bd"/>
</dbReference>
<dbReference type="PROSITE" id="PS00211">
    <property type="entry name" value="ABC_TRANSPORTER_1"/>
    <property type="match status" value="1"/>
</dbReference>
<evidence type="ECO:0000256" key="4">
    <source>
        <dbReference type="ARBA" id="ARBA00022840"/>
    </source>
</evidence>
<dbReference type="GO" id="GO:0005524">
    <property type="term" value="F:ATP binding"/>
    <property type="evidence" value="ECO:0007669"/>
    <property type="project" value="UniProtKB-KW"/>
</dbReference>
<dbReference type="InterPro" id="IPR027417">
    <property type="entry name" value="P-loop_NTPase"/>
</dbReference>
<name>A0A2K8KI96_9RHOB</name>
<evidence type="ECO:0000256" key="3">
    <source>
        <dbReference type="ARBA" id="ARBA00022741"/>
    </source>
</evidence>
<dbReference type="EMBL" id="CP024899">
    <property type="protein sequence ID" value="ATX67693.1"/>
    <property type="molecule type" value="Genomic_DNA"/>
</dbReference>
<dbReference type="PANTHER" id="PTHR42788:SF19">
    <property type="entry name" value="ALIPHATIC SULFONATES IMPORT ATP-BINDING PROTEIN SSUB 2"/>
    <property type="match status" value="1"/>
</dbReference>
<dbReference type="PANTHER" id="PTHR42788">
    <property type="entry name" value="TAURINE IMPORT ATP-BINDING PROTEIN-RELATED"/>
    <property type="match status" value="1"/>
</dbReference>
<dbReference type="OrthoDB" id="9802264at2"/>
<dbReference type="RefSeq" id="WP_071481959.1">
    <property type="nucleotide sequence ID" value="NZ_CP024899.1"/>
</dbReference>
<dbReference type="SUPFAM" id="SSF52540">
    <property type="entry name" value="P-loop containing nucleoside triphosphate hydrolases"/>
    <property type="match status" value="1"/>
</dbReference>
<dbReference type="Pfam" id="PF00005">
    <property type="entry name" value="ABC_tran"/>
    <property type="match status" value="1"/>
</dbReference>
<dbReference type="KEGG" id="rbg:BG454_05250"/>
<dbReference type="InterPro" id="IPR003593">
    <property type="entry name" value="AAA+_ATPase"/>
</dbReference>
<dbReference type="Gene3D" id="3.40.50.300">
    <property type="entry name" value="P-loop containing nucleotide triphosphate hydrolases"/>
    <property type="match status" value="1"/>
</dbReference>
<comment type="similarity">
    <text evidence="1">Belongs to the ABC transporter superfamily.</text>
</comment>
<feature type="domain" description="ABC transporter" evidence="5">
    <location>
        <begin position="4"/>
        <end position="225"/>
    </location>
</feature>
<evidence type="ECO:0000313" key="6">
    <source>
        <dbReference type="EMBL" id="ATX67693.1"/>
    </source>
</evidence>
<keyword evidence="7" id="KW-1185">Reference proteome</keyword>
<dbReference type="GO" id="GO:0016887">
    <property type="term" value="F:ATP hydrolysis activity"/>
    <property type="evidence" value="ECO:0007669"/>
    <property type="project" value="InterPro"/>
</dbReference>
<protein>
    <submittedName>
        <fullName evidence="6">Nitrate/sulfonate/bicarbonate ABC transporter ATP-binding protein</fullName>
    </submittedName>
</protein>
<reference evidence="6 7" key="1">
    <citation type="submission" date="2017-11" db="EMBL/GenBank/DDBJ databases">
        <title>Revised Sequence and Annotation of the Rhodobaca barguzinensis strain alga05 Genome.</title>
        <authorList>
            <person name="Kopejtka K."/>
            <person name="Tomasch J.M."/>
            <person name="Bunk B."/>
            <person name="Koblizek M."/>
        </authorList>
    </citation>
    <scope>NUCLEOTIDE SEQUENCE [LARGE SCALE GENOMIC DNA]</scope>
    <source>
        <strain evidence="7">alga05</strain>
    </source>
</reference>
<keyword evidence="4 6" id="KW-0067">ATP-binding</keyword>
<dbReference type="STRING" id="441209.GCA_001870665_01099"/>
<dbReference type="Proteomes" id="UP000228948">
    <property type="component" value="Chromosome"/>
</dbReference>
<evidence type="ECO:0000259" key="5">
    <source>
        <dbReference type="PROSITE" id="PS50893"/>
    </source>
</evidence>
<dbReference type="PROSITE" id="PS50893">
    <property type="entry name" value="ABC_TRANSPORTER_2"/>
    <property type="match status" value="1"/>
</dbReference>
<sequence>MSGLTMATISHSFSARRVLDTVSLVIRPGELVALVGPSGCGKSTLAAIAAGIVKPDQGRILRQYQRHGMVFQQSRLLPWASARDNIAYPLTLGTLPRAQITARTHAAAQAVALLPEDLDKLPAQLSGGMRARAAIARALVVEPEFLIFDEPFAALDPALRRRMQDLVLSLAQARGFGGLFITHDLHEAARLSHRIAVMDRQGKGILGSLVPPGTPGARSEAQIFDFTQEARNHPLLHDLVNVDERAVTLDCACDTLGFQRCC</sequence>
<accession>A0A2K8KI96</accession>
<gene>
    <name evidence="6" type="ORF">BG454_05250</name>
</gene>
<dbReference type="InterPro" id="IPR050166">
    <property type="entry name" value="ABC_transporter_ATP-bind"/>
</dbReference>
<keyword evidence="3" id="KW-0547">Nucleotide-binding</keyword>
<evidence type="ECO:0000256" key="2">
    <source>
        <dbReference type="ARBA" id="ARBA00022448"/>
    </source>
</evidence>
<dbReference type="AlphaFoldDB" id="A0A2K8KI96"/>
<organism evidence="6 7">
    <name type="scientific">Roseinatronobacter bogoriensis subsp. barguzinensis</name>
    <dbReference type="NCBI Taxonomy" id="441209"/>
    <lineage>
        <taxon>Bacteria</taxon>
        <taxon>Pseudomonadati</taxon>
        <taxon>Pseudomonadota</taxon>
        <taxon>Alphaproteobacteria</taxon>
        <taxon>Rhodobacterales</taxon>
        <taxon>Paracoccaceae</taxon>
        <taxon>Roseinatronobacter</taxon>
    </lineage>
</organism>
<dbReference type="InterPro" id="IPR017871">
    <property type="entry name" value="ABC_transporter-like_CS"/>
</dbReference>
<evidence type="ECO:0000313" key="7">
    <source>
        <dbReference type="Proteomes" id="UP000228948"/>
    </source>
</evidence>
<proteinExistence type="inferred from homology"/>
<evidence type="ECO:0000256" key="1">
    <source>
        <dbReference type="ARBA" id="ARBA00005417"/>
    </source>
</evidence>